<dbReference type="EMBL" id="MT956648">
    <property type="protein sequence ID" value="QRY19130.1"/>
    <property type="molecule type" value="Genomic_DNA"/>
</dbReference>
<sequence>MNKTIEYQKEFLKENNQLLSIPIKKNILKEILQNDEQDTIITNCITKEVSINLDLIKNPKVLYSIYIMVVEYLKSINIT</sequence>
<organism evidence="2 4">
    <name type="scientific">African swine fever virus</name>
    <name type="common">ASFV</name>
    <dbReference type="NCBI Taxonomy" id="10497"/>
    <lineage>
        <taxon>Viruses</taxon>
        <taxon>Varidnaviria</taxon>
        <taxon>Bamfordvirae</taxon>
        <taxon>Nucleocytoviricota</taxon>
        <taxon>Pokkesviricetes</taxon>
        <taxon>Asfuvirales</taxon>
        <taxon>Asfarviridae</taxon>
        <taxon>Asfivirus</taxon>
        <taxon>Asfivirus haemorrhagiae</taxon>
    </lineage>
</organism>
<dbReference type="EMBL" id="KM111295">
    <property type="protein sequence ID" value="AJL34282.1"/>
    <property type="molecule type" value="Genomic_DNA"/>
</dbReference>
<organismHost>
    <name type="scientific">Potamochoerus larvatus</name>
    <name type="common">Bushpig</name>
    <dbReference type="NCBI Taxonomy" id="273792"/>
</organismHost>
<dbReference type="GeneID" id="41901808"/>
<evidence type="ECO:0000313" key="1">
    <source>
        <dbReference type="EMBL" id="AJL34117.1"/>
    </source>
</evidence>
<dbReference type="KEGG" id="vg:41901808"/>
<reference evidence="3" key="2">
    <citation type="journal article" name="Virol. J.">
        <title>The first complete genome sequence of the African swine fever virus genotype X and serogroup 7 isolated in domestic pigs from the Democratic Republic of Congo.</title>
        <authorList>
            <person name="Bisimwa P.N."/>
            <person name="Ongus J.R."/>
            <person name="Steinaa L."/>
            <person name="Bisimwa E.B."/>
            <person name="Bochere E."/>
            <person name="Machuka E.M."/>
            <person name="Entfellner J.D."/>
            <person name="Okoth E."/>
            <person name="Pelle R."/>
        </authorList>
    </citation>
    <scope>NUCLEOTIDE SEQUENCE</scope>
    <source>
        <strain evidence="3">Uvira B53</strain>
    </source>
</reference>
<organismHost>
    <name type="scientific">Ornithodoros moubata</name>
    <name type="common">Soft tick</name>
    <name type="synonym">Argasid tick</name>
    <dbReference type="NCBI Taxonomy" id="6938"/>
</organismHost>
<evidence type="ECO:0000313" key="3">
    <source>
        <dbReference type="EMBL" id="QRY19130.1"/>
    </source>
</evidence>
<dbReference type="GeneID" id="41901642"/>
<name>A0A0C5AZF9_ASF</name>
<dbReference type="Proteomes" id="UP000663362">
    <property type="component" value="Segment"/>
</dbReference>
<organismHost>
    <name type="scientific">Ornithodoros</name>
    <name type="common">relapsing fever ticks</name>
    <dbReference type="NCBI Taxonomy" id="6937"/>
</organismHost>
<dbReference type="EMBL" id="KM111294">
    <property type="protein sequence ID" value="AJL34117.1"/>
    <property type="molecule type" value="Genomic_DNA"/>
</dbReference>
<dbReference type="KEGG" id="vg:41901642"/>
<evidence type="ECO:0000313" key="2">
    <source>
        <dbReference type="EMBL" id="AJL34282.1"/>
    </source>
</evidence>
<evidence type="ECO:0000313" key="5">
    <source>
        <dbReference type="Proteomes" id="UP000105860"/>
    </source>
</evidence>
<organismHost>
    <name type="scientific">Phacochoerus aethiopicus</name>
    <name type="common">Warthog</name>
    <dbReference type="NCBI Taxonomy" id="85517"/>
</organismHost>
<gene>
    <name evidence="2" type="primary">BA71V-D79L (g7L)</name>
</gene>
<evidence type="ECO:0000313" key="4">
    <source>
        <dbReference type="Proteomes" id="UP000101566"/>
    </source>
</evidence>
<reference evidence="4 5" key="1">
    <citation type="journal article" date="2015" name="Virus Genes">
        <title>Comparative analysis of the complete genome sequences of Kenyan African swine fever virus isolates within p72 genotypes IX and X.</title>
        <authorList>
            <person name="Bishop R.P."/>
            <person name="Fleischauer C."/>
            <person name="de Villiers E.P."/>
            <person name="Okoth E.A."/>
            <person name="Arias M."/>
            <person name="Gallardo C."/>
            <person name="Upton C."/>
        </authorList>
    </citation>
    <scope>NUCLEOTIDE SEQUENCE [LARGE SCALE GENOMIC DNA]</scope>
    <source>
        <strain evidence="1">Ken05/Tk1</strain>
        <strain evidence="2">Ken06.Bus</strain>
    </source>
</reference>
<dbReference type="Proteomes" id="UP000101566">
    <property type="component" value="Segment"/>
</dbReference>
<dbReference type="RefSeq" id="YP_009702837.1">
    <property type="nucleotide sequence ID" value="NC_044945.1"/>
</dbReference>
<organismHost>
    <name type="scientific">Sus scrofa</name>
    <name type="common">Pig</name>
    <dbReference type="NCBI Taxonomy" id="9823"/>
</organismHost>
<dbReference type="Proteomes" id="UP000105860">
    <property type="component" value="Segment"/>
</dbReference>
<organismHost>
    <name type="scientific">Phacochoerus africanus</name>
    <name type="common">Warthog</name>
    <dbReference type="NCBI Taxonomy" id="41426"/>
</organismHost>
<accession>A0A0C5AZF9</accession>
<dbReference type="RefSeq" id="YP_009703002.1">
    <property type="nucleotide sequence ID" value="NC_044946.1"/>
</dbReference>
<proteinExistence type="predicted"/>
<protein>
    <submittedName>
        <fullName evidence="2">BA71V-D79L (G7L)</fullName>
    </submittedName>
</protein>